<dbReference type="SMART" id="SM00320">
    <property type="entry name" value="WD40"/>
    <property type="match status" value="3"/>
</dbReference>
<dbReference type="InterPro" id="IPR046347">
    <property type="entry name" value="bZIP_sf"/>
</dbReference>
<protein>
    <submittedName>
        <fullName evidence="11">Putative Transcription factor TGA1</fullName>
    </submittedName>
</protein>
<keyword evidence="7" id="KW-0853">WD repeat</keyword>
<feature type="coiled-coil region" evidence="8">
    <location>
        <begin position="155"/>
        <end position="182"/>
    </location>
</feature>
<evidence type="ECO:0000256" key="1">
    <source>
        <dbReference type="ARBA" id="ARBA00004123"/>
    </source>
</evidence>
<dbReference type="Pfam" id="PF14144">
    <property type="entry name" value="DOG1"/>
    <property type="match status" value="1"/>
</dbReference>
<evidence type="ECO:0000256" key="2">
    <source>
        <dbReference type="ARBA" id="ARBA00007163"/>
    </source>
</evidence>
<keyword evidence="3" id="KW-0805">Transcription regulation</keyword>
<evidence type="ECO:0000313" key="12">
    <source>
        <dbReference type="Proteomes" id="UP000797356"/>
    </source>
</evidence>
<dbReference type="Gene3D" id="2.130.10.10">
    <property type="entry name" value="YVTN repeat-like/Quinoprotein amine dehydrogenase"/>
    <property type="match status" value="2"/>
</dbReference>
<dbReference type="Pfam" id="PF00170">
    <property type="entry name" value="bZIP_1"/>
    <property type="match status" value="1"/>
</dbReference>
<dbReference type="InterPro" id="IPR004827">
    <property type="entry name" value="bZIP"/>
</dbReference>
<reference evidence="11" key="2">
    <citation type="submission" date="2019-07" db="EMBL/GenBank/DDBJ databases">
        <authorList>
            <person name="Yang Y."/>
            <person name="Bocs S."/>
            <person name="Baudouin L."/>
        </authorList>
    </citation>
    <scope>NUCLEOTIDE SEQUENCE</scope>
    <source>
        <tissue evidence="11">Spear leaf of Hainan Tall coconut</tissue>
    </source>
</reference>
<dbReference type="InterPro" id="IPR025422">
    <property type="entry name" value="TGA_domain"/>
</dbReference>
<dbReference type="PROSITE" id="PS50082">
    <property type="entry name" value="WD_REPEATS_2"/>
    <property type="match status" value="2"/>
</dbReference>
<comment type="subcellular location">
    <subcellularLocation>
        <location evidence="1">Nucleus</location>
    </subcellularLocation>
</comment>
<dbReference type="FunFam" id="1.20.5.170:FF:000019">
    <property type="entry name" value="BZIP family transcription factor"/>
    <property type="match status" value="1"/>
</dbReference>
<dbReference type="InterPro" id="IPR036322">
    <property type="entry name" value="WD40_repeat_dom_sf"/>
</dbReference>
<dbReference type="InterPro" id="IPR015943">
    <property type="entry name" value="WD40/YVTN_repeat-like_dom_sf"/>
</dbReference>
<dbReference type="SUPFAM" id="SSF50978">
    <property type="entry name" value="WD40 repeat-like"/>
    <property type="match status" value="1"/>
</dbReference>
<name>A0A8K0IT43_COCNU</name>
<dbReference type="SMART" id="SM00338">
    <property type="entry name" value="BRLZ"/>
    <property type="match status" value="1"/>
</dbReference>
<evidence type="ECO:0000256" key="4">
    <source>
        <dbReference type="ARBA" id="ARBA00023125"/>
    </source>
</evidence>
<dbReference type="EMBL" id="CM017884">
    <property type="protein sequence ID" value="KAG1366478.1"/>
    <property type="molecule type" value="Genomic_DNA"/>
</dbReference>
<feature type="domain" description="DOG1" evidence="10">
    <location>
        <begin position="205"/>
        <end position="419"/>
    </location>
</feature>
<evidence type="ECO:0000256" key="6">
    <source>
        <dbReference type="ARBA" id="ARBA00023242"/>
    </source>
</evidence>
<dbReference type="PROSITE" id="PS50217">
    <property type="entry name" value="BZIP"/>
    <property type="match status" value="1"/>
</dbReference>
<keyword evidence="5" id="KW-0804">Transcription</keyword>
<feature type="repeat" description="WD" evidence="7">
    <location>
        <begin position="442"/>
        <end position="473"/>
    </location>
</feature>
<keyword evidence="4" id="KW-0238">DNA-binding</keyword>
<dbReference type="GO" id="GO:0003700">
    <property type="term" value="F:DNA-binding transcription factor activity"/>
    <property type="evidence" value="ECO:0007669"/>
    <property type="project" value="InterPro"/>
</dbReference>
<dbReference type="PANTHER" id="PTHR45693:SF36">
    <property type="entry name" value="TRANSCRIPTION FACTOR TGA4"/>
    <property type="match status" value="1"/>
</dbReference>
<keyword evidence="6" id="KW-0539">Nucleus</keyword>
<evidence type="ECO:0000256" key="3">
    <source>
        <dbReference type="ARBA" id="ARBA00023015"/>
    </source>
</evidence>
<dbReference type="OrthoDB" id="2015618at2759"/>
<comment type="caution">
    <text evidence="11">The sequence shown here is derived from an EMBL/GenBank/DDBJ whole genome shotgun (WGS) entry which is preliminary data.</text>
</comment>
<dbReference type="SUPFAM" id="SSF57959">
    <property type="entry name" value="Leucine zipper domain"/>
    <property type="match status" value="1"/>
</dbReference>
<evidence type="ECO:0000256" key="5">
    <source>
        <dbReference type="ARBA" id="ARBA00023163"/>
    </source>
</evidence>
<evidence type="ECO:0000313" key="11">
    <source>
        <dbReference type="EMBL" id="KAG1366478.1"/>
    </source>
</evidence>
<dbReference type="Pfam" id="PF00400">
    <property type="entry name" value="WD40"/>
    <property type="match status" value="2"/>
</dbReference>
<evidence type="ECO:0000259" key="9">
    <source>
        <dbReference type="PROSITE" id="PS50217"/>
    </source>
</evidence>
<feature type="domain" description="BZIP" evidence="9">
    <location>
        <begin position="134"/>
        <end position="178"/>
    </location>
</feature>
<organism evidence="11 12">
    <name type="scientific">Cocos nucifera</name>
    <name type="common">Coconut palm</name>
    <dbReference type="NCBI Taxonomy" id="13894"/>
    <lineage>
        <taxon>Eukaryota</taxon>
        <taxon>Viridiplantae</taxon>
        <taxon>Streptophyta</taxon>
        <taxon>Embryophyta</taxon>
        <taxon>Tracheophyta</taxon>
        <taxon>Spermatophyta</taxon>
        <taxon>Magnoliopsida</taxon>
        <taxon>Liliopsida</taxon>
        <taxon>Arecaceae</taxon>
        <taxon>Arecoideae</taxon>
        <taxon>Cocoseae</taxon>
        <taxon>Attaleinae</taxon>
        <taxon>Cocos</taxon>
    </lineage>
</organism>
<dbReference type="GO" id="GO:0043565">
    <property type="term" value="F:sequence-specific DNA binding"/>
    <property type="evidence" value="ECO:0007669"/>
    <property type="project" value="InterPro"/>
</dbReference>
<keyword evidence="12" id="KW-1185">Reference proteome</keyword>
<dbReference type="CDD" id="cd14708">
    <property type="entry name" value="bZIP_HBP1b-like"/>
    <property type="match status" value="1"/>
</dbReference>
<dbReference type="Proteomes" id="UP000797356">
    <property type="component" value="Chromosome 13"/>
</dbReference>
<dbReference type="PROSITE" id="PS50294">
    <property type="entry name" value="WD_REPEATS_REGION"/>
    <property type="match status" value="1"/>
</dbReference>
<comment type="similarity">
    <text evidence="2">Belongs to the bZIP family.</text>
</comment>
<dbReference type="PANTHER" id="PTHR45693">
    <property type="entry name" value="TRANSCRIPTION FACTOR TGA9"/>
    <property type="match status" value="1"/>
</dbReference>
<proteinExistence type="inferred from homology"/>
<feature type="repeat" description="WD" evidence="7">
    <location>
        <begin position="399"/>
        <end position="432"/>
    </location>
</feature>
<evidence type="ECO:0000256" key="7">
    <source>
        <dbReference type="PROSITE-ProRule" id="PRU00221"/>
    </source>
</evidence>
<dbReference type="PROSITE" id="PS51806">
    <property type="entry name" value="DOG1"/>
    <property type="match status" value="1"/>
</dbReference>
<dbReference type="GO" id="GO:0006351">
    <property type="term" value="P:DNA-templated transcription"/>
    <property type="evidence" value="ECO:0007669"/>
    <property type="project" value="InterPro"/>
</dbReference>
<dbReference type="Gene3D" id="1.20.5.170">
    <property type="match status" value="1"/>
</dbReference>
<dbReference type="GO" id="GO:0005634">
    <property type="term" value="C:nucleus"/>
    <property type="evidence" value="ECO:0007669"/>
    <property type="project" value="UniProtKB-SubCell"/>
</dbReference>
<dbReference type="PROSITE" id="PS00036">
    <property type="entry name" value="BZIP_BASIC"/>
    <property type="match status" value="1"/>
</dbReference>
<dbReference type="InterPro" id="IPR001680">
    <property type="entry name" value="WD40_rpt"/>
</dbReference>
<reference evidence="11" key="1">
    <citation type="journal article" date="2017" name="Gigascience">
        <title>The genome draft of coconut (Cocos nucifera).</title>
        <authorList>
            <person name="Xiao Y."/>
            <person name="Xu P."/>
            <person name="Fan H."/>
            <person name="Baudouin L."/>
            <person name="Xia W."/>
            <person name="Bocs S."/>
            <person name="Xu J."/>
            <person name="Li Q."/>
            <person name="Guo A."/>
            <person name="Zhou L."/>
            <person name="Li J."/>
            <person name="Wu Y."/>
            <person name="Ma Z."/>
            <person name="Armero A."/>
            <person name="Issali A.E."/>
            <person name="Liu N."/>
            <person name="Peng M."/>
            <person name="Yang Y."/>
        </authorList>
    </citation>
    <scope>NUCLEOTIDE SEQUENCE</scope>
    <source>
        <tissue evidence="11">Spear leaf of Hainan Tall coconut</tissue>
    </source>
</reference>
<evidence type="ECO:0000259" key="10">
    <source>
        <dbReference type="PROSITE" id="PS51806"/>
    </source>
</evidence>
<dbReference type="AlphaFoldDB" id="A0A8K0IT43"/>
<sequence length="529" mass="58938">MQGGPARALHVNSRNIEASMICLWDLFVTAHIETKRGNAKNVKLKSFFLVDHHNGPDSMSSTLAHFATSRRMAVYQPNHQISMWGNPFKADSSQNTGASAIVEADTKLDNRLKDIPRESLGQSKRYDQEANKPADKVVRRLAQNREAARKSRLRKKAYVQQLESSRIKLAQLEQELERARQQGMYIGGHLGDATIGLSGTVNSGVAAFEMEYGHWVEEQNRQTRELRAALQAHVSDTELHMLVENGMSHYDNLFCIKAIAAKSDVFFLMSGMWKTAVERFFLWIGGFRPSELLKVLTSQLDPLSEQQLVAVHNLQQSSQQAEYALSQGMDRLQQTILETLASDLLGASGAANCMGQMANAMGKLEALVSFVNQEKEMANLSALNTGAANPNPNKSFEVLPAPSDSVSSLSFSPKANYLVATSWDNQVRCWEILPGSSQPKASISHDFPVLCSTWKDDGTTVFSGGCDKLVKMWPLMYWDTRQAQPVHTQQLPERCYALTVLYPLMVVGTADRHLIIYNLQSPQDSEFLL</sequence>
<keyword evidence="8" id="KW-0175">Coiled coil</keyword>
<gene>
    <name evidence="11" type="ORF">COCNU_13G002680</name>
</gene>
<accession>A0A8K0IT43</accession>
<evidence type="ECO:0000256" key="8">
    <source>
        <dbReference type="SAM" id="Coils"/>
    </source>
</evidence>